<keyword evidence="1" id="KW-0472">Membrane</keyword>
<organism evidence="2 3">
    <name type="scientific">Vanessa tameamea</name>
    <name type="common">Kamehameha butterfly</name>
    <dbReference type="NCBI Taxonomy" id="334116"/>
    <lineage>
        <taxon>Eukaryota</taxon>
        <taxon>Metazoa</taxon>
        <taxon>Ecdysozoa</taxon>
        <taxon>Arthropoda</taxon>
        <taxon>Hexapoda</taxon>
        <taxon>Insecta</taxon>
        <taxon>Pterygota</taxon>
        <taxon>Neoptera</taxon>
        <taxon>Endopterygota</taxon>
        <taxon>Lepidoptera</taxon>
        <taxon>Glossata</taxon>
        <taxon>Ditrysia</taxon>
        <taxon>Papilionoidea</taxon>
        <taxon>Nymphalidae</taxon>
        <taxon>Nymphalinae</taxon>
        <taxon>Vanessa</taxon>
    </lineage>
</organism>
<accession>A0A8B8IDG6</accession>
<evidence type="ECO:0000256" key="1">
    <source>
        <dbReference type="SAM" id="Phobius"/>
    </source>
</evidence>
<dbReference type="AlphaFoldDB" id="A0A8B8IDG6"/>
<keyword evidence="1" id="KW-0812">Transmembrane</keyword>
<feature type="transmembrane region" description="Helical" evidence="1">
    <location>
        <begin position="18"/>
        <end position="39"/>
    </location>
</feature>
<evidence type="ECO:0000313" key="2">
    <source>
        <dbReference type="Proteomes" id="UP001652626"/>
    </source>
</evidence>
<proteinExistence type="predicted"/>
<dbReference type="OrthoDB" id="8192003at2759"/>
<evidence type="ECO:0000313" key="3">
    <source>
        <dbReference type="RefSeq" id="XP_026495113.2"/>
    </source>
</evidence>
<keyword evidence="1" id="KW-1133">Transmembrane helix</keyword>
<dbReference type="Proteomes" id="UP001652626">
    <property type="component" value="Chromosome 8"/>
</dbReference>
<feature type="transmembrane region" description="Helical" evidence="1">
    <location>
        <begin position="137"/>
        <end position="159"/>
    </location>
</feature>
<reference evidence="3" key="1">
    <citation type="submission" date="2025-08" db="UniProtKB">
        <authorList>
            <consortium name="RefSeq"/>
        </authorList>
    </citation>
    <scope>IDENTIFICATION</scope>
    <source>
        <tissue evidence="3">Whole body</tissue>
    </source>
</reference>
<keyword evidence="2" id="KW-1185">Reference proteome</keyword>
<protein>
    <submittedName>
        <fullName evidence="3">Uncharacterized protein LOC113399984</fullName>
    </submittedName>
</protein>
<dbReference type="GeneID" id="113399984"/>
<sequence>MALVYSCCFWFSLRLGEILIGLTAIIRAIIALVALCIAYKQPENVKYQISLWMTNMNLIHVSGYLENFQADPEKYLSYGITLCCIYLVVCVLYIYGAYMCSNVTMIPFILVELIHLIILSIFITTWLIVLKQNTMDIGLVIGASVTSGFVLMGLFYLWVCTATLPVLINEIEQEEQRTTINKLQKLLKDKNQRLKRGHYNSSFNYDNEDVERTHLFVVPRYVNAVENTDEHYYRANFLH</sequence>
<name>A0A8B8IDG6_VANTA</name>
<dbReference type="RefSeq" id="XP_026495113.2">
    <property type="nucleotide sequence ID" value="XM_026639328.2"/>
</dbReference>
<dbReference type="OMA" id="ALVYSCC"/>
<feature type="transmembrane region" description="Helical" evidence="1">
    <location>
        <begin position="108"/>
        <end position="130"/>
    </location>
</feature>
<gene>
    <name evidence="3" type="primary">LOC113399984</name>
</gene>
<feature type="transmembrane region" description="Helical" evidence="1">
    <location>
        <begin position="75"/>
        <end position="96"/>
    </location>
</feature>